<feature type="transmembrane region" description="Helical" evidence="1">
    <location>
        <begin position="132"/>
        <end position="159"/>
    </location>
</feature>
<gene>
    <name evidence="2" type="ORF">ACFQQL_02785</name>
</gene>
<reference evidence="3" key="1">
    <citation type="journal article" date="2019" name="Int. J. Syst. Evol. Microbiol.">
        <title>The Global Catalogue of Microorganisms (GCM) 10K type strain sequencing project: providing services to taxonomists for standard genome sequencing and annotation.</title>
        <authorList>
            <consortium name="The Broad Institute Genomics Platform"/>
            <consortium name="The Broad Institute Genome Sequencing Center for Infectious Disease"/>
            <person name="Wu L."/>
            <person name="Ma J."/>
        </authorList>
    </citation>
    <scope>NUCLEOTIDE SEQUENCE [LARGE SCALE GENOMIC DNA]</scope>
    <source>
        <strain evidence="3">JCM 1490</strain>
    </source>
</reference>
<feature type="transmembrane region" description="Helical" evidence="1">
    <location>
        <begin position="54"/>
        <end position="74"/>
    </location>
</feature>
<keyword evidence="1" id="KW-0472">Membrane</keyword>
<evidence type="ECO:0008006" key="4">
    <source>
        <dbReference type="Google" id="ProtNLM"/>
    </source>
</evidence>
<organism evidence="2 3">
    <name type="scientific">Georgenia alba</name>
    <dbReference type="NCBI Taxonomy" id="2233858"/>
    <lineage>
        <taxon>Bacteria</taxon>
        <taxon>Bacillati</taxon>
        <taxon>Actinomycetota</taxon>
        <taxon>Actinomycetes</taxon>
        <taxon>Micrococcales</taxon>
        <taxon>Bogoriellaceae</taxon>
        <taxon>Georgenia</taxon>
    </lineage>
</organism>
<dbReference type="EMBL" id="JBHTCQ010000001">
    <property type="protein sequence ID" value="MFC7404021.1"/>
    <property type="molecule type" value="Genomic_DNA"/>
</dbReference>
<sequence>MTPAPRWVVWCASGAFLAALPTALWRLALAAGHPLGTPDEWRAFQDIPGAGTGYVLGLSALQLLAAACAFALVVDVRQLMPGRVPGWARRRIPTFVAVCGLVGAAVLGLIVTMSVVAWDRVDPFAGQPYDGWAWLCAACYVCAAFWPPLLAAASVGHLLRERAVTRELRDASVESGEHRRPSTLSS</sequence>
<evidence type="ECO:0000256" key="1">
    <source>
        <dbReference type="SAM" id="Phobius"/>
    </source>
</evidence>
<evidence type="ECO:0000313" key="2">
    <source>
        <dbReference type="EMBL" id="MFC7404021.1"/>
    </source>
</evidence>
<dbReference type="RefSeq" id="WP_382391022.1">
    <property type="nucleotide sequence ID" value="NZ_JBHTCQ010000001.1"/>
</dbReference>
<feature type="transmembrane region" description="Helical" evidence="1">
    <location>
        <begin position="95"/>
        <end position="117"/>
    </location>
</feature>
<protein>
    <recommendedName>
        <fullName evidence="4">DUF2975 domain-containing protein</fullName>
    </recommendedName>
</protein>
<keyword evidence="3" id="KW-1185">Reference proteome</keyword>
<proteinExistence type="predicted"/>
<accession>A0ABW2Q3G3</accession>
<evidence type="ECO:0000313" key="3">
    <source>
        <dbReference type="Proteomes" id="UP001596455"/>
    </source>
</evidence>
<name>A0ABW2Q3G3_9MICO</name>
<dbReference type="Proteomes" id="UP001596455">
    <property type="component" value="Unassembled WGS sequence"/>
</dbReference>
<keyword evidence="1" id="KW-0812">Transmembrane</keyword>
<keyword evidence="1" id="KW-1133">Transmembrane helix</keyword>
<comment type="caution">
    <text evidence="2">The sequence shown here is derived from an EMBL/GenBank/DDBJ whole genome shotgun (WGS) entry which is preliminary data.</text>
</comment>